<dbReference type="OrthoDB" id="11877at2157"/>
<dbReference type="PANTHER" id="PTHR10894:SF0">
    <property type="entry name" value="NUCLEOLAR PROTEIN 56"/>
    <property type="match status" value="1"/>
</dbReference>
<sequence>MKCYLTSCLAGFMAFSEDLILLDYELFPPSKISSRLLDVQEGNLVKEEEFLLKRMVKNHEKIVIENSRRVSNYKNLKNSEKFEFQSPHQGGEHLRYNLTSILIDVGFIDSPIDFNPRISNIYQELVLKKIRDSSESEDKLLMQAVSSIEELDESISKLSERIREWYAIHFPEMDAMKSHETYVGLIAEYGHREKIIKNLKKFNLDIESSMGAEIEEEDILILQNFASSLKSLQDSRKGIEKYVEIKMGKIAPNLMDLCGATLGAKLIAHVGSIKQLAIFPSSTVQILGAEKALFRHLKTGERPPKHGLIYQHPEIRGARWWIRGKIARAFAAKISLAVRKDLFSGEFDPHIKEQFLEKVEEIKKENPFPKKPSRSKTIKKETSRKKPKKYGKKKKKKSRK</sequence>
<keyword evidence="5" id="KW-1185">Reference proteome</keyword>
<evidence type="ECO:0000313" key="5">
    <source>
        <dbReference type="Proteomes" id="UP000681041"/>
    </source>
</evidence>
<accession>A0A8T8KCX5</accession>
<feature type="domain" description="Nop" evidence="3">
    <location>
        <begin position="250"/>
        <end position="364"/>
    </location>
</feature>
<dbReference type="Pfam" id="PF01798">
    <property type="entry name" value="Nop"/>
    <property type="match status" value="1"/>
</dbReference>
<dbReference type="AlphaFoldDB" id="A0A8T8KCX5"/>
<protein>
    <submittedName>
        <fullName evidence="4">ATP-binding protein</fullName>
    </submittedName>
</protein>
<keyword evidence="4" id="KW-0547">Nucleotide-binding</keyword>
<dbReference type="InterPro" id="IPR048896">
    <property type="entry name" value="Nop5_56-rel_N"/>
</dbReference>
<dbReference type="InterPro" id="IPR002687">
    <property type="entry name" value="Nop_dom"/>
</dbReference>
<gene>
    <name evidence="4" type="ORF">HYG87_05215</name>
</gene>
<dbReference type="InterPro" id="IPR036070">
    <property type="entry name" value="Nop_dom_sf"/>
</dbReference>
<dbReference type="PANTHER" id="PTHR10894">
    <property type="entry name" value="NUCLEOLAR PROTEIN 5 NUCLEOLAR PROTEIN NOP5 NOP58"/>
    <property type="match status" value="1"/>
</dbReference>
<dbReference type="GeneID" id="64820142"/>
<dbReference type="Pfam" id="PF21572">
    <property type="entry name" value="Nop5_56-rel_N_Arc"/>
    <property type="match status" value="1"/>
</dbReference>
<dbReference type="InterPro" id="IPR012976">
    <property type="entry name" value="NOSIC"/>
</dbReference>
<comment type="similarity">
    <text evidence="1">Belongs to the NOP5/NOP56 family.</text>
</comment>
<name>A0A8T8KCX5_9EURY</name>
<evidence type="ECO:0000313" key="4">
    <source>
        <dbReference type="EMBL" id="QUH23211.1"/>
    </source>
</evidence>
<dbReference type="PROSITE" id="PS51358">
    <property type="entry name" value="NOP"/>
    <property type="match status" value="1"/>
</dbReference>
<evidence type="ECO:0000256" key="2">
    <source>
        <dbReference type="SAM" id="MobiDB-lite"/>
    </source>
</evidence>
<feature type="compositionally biased region" description="Basic residues" evidence="2">
    <location>
        <begin position="371"/>
        <end position="400"/>
    </location>
</feature>
<dbReference type="InterPro" id="IPR045056">
    <property type="entry name" value="Nop56/Nop58"/>
</dbReference>
<dbReference type="InterPro" id="IPR042239">
    <property type="entry name" value="Nop_C"/>
</dbReference>
<dbReference type="SMART" id="SM00931">
    <property type="entry name" value="NOSIC"/>
    <property type="match status" value="1"/>
</dbReference>
<dbReference type="Gene3D" id="3.30.420.220">
    <property type="match status" value="1"/>
</dbReference>
<dbReference type="GO" id="GO:0005524">
    <property type="term" value="F:ATP binding"/>
    <property type="evidence" value="ECO:0007669"/>
    <property type="project" value="UniProtKB-KW"/>
</dbReference>
<dbReference type="InterPro" id="IPR029012">
    <property type="entry name" value="Helix_hairpin_bin_sf"/>
</dbReference>
<dbReference type="RefSeq" id="WP_211534158.1">
    <property type="nucleotide sequence ID" value="NZ_CP058560.1"/>
</dbReference>
<dbReference type="KEGG" id="meme:HYG87_05215"/>
<dbReference type="GO" id="GO:0031428">
    <property type="term" value="C:box C/D methylation guide snoRNP complex"/>
    <property type="evidence" value="ECO:0007669"/>
    <property type="project" value="InterPro"/>
</dbReference>
<organism evidence="4 5">
    <name type="scientific">Methanobacterium alkalithermotolerans</name>
    <dbReference type="NCBI Taxonomy" id="2731220"/>
    <lineage>
        <taxon>Archaea</taxon>
        <taxon>Methanobacteriati</taxon>
        <taxon>Methanobacteriota</taxon>
        <taxon>Methanomada group</taxon>
        <taxon>Methanobacteria</taxon>
        <taxon>Methanobacteriales</taxon>
        <taxon>Methanobacteriaceae</taxon>
        <taxon>Methanobacterium</taxon>
    </lineage>
</organism>
<evidence type="ECO:0000259" key="3">
    <source>
        <dbReference type="PROSITE" id="PS51358"/>
    </source>
</evidence>
<reference evidence="4" key="1">
    <citation type="submission" date="2020-07" db="EMBL/GenBank/DDBJ databases">
        <title>Methanobacterium. sp. MethCan genome.</title>
        <authorList>
            <person name="Postec A."/>
            <person name="Quemeneur M."/>
        </authorList>
    </citation>
    <scope>NUCLEOTIDE SEQUENCE</scope>
    <source>
        <strain evidence="4">MethCAN</strain>
    </source>
</reference>
<dbReference type="GO" id="GO:0030515">
    <property type="term" value="F:snoRNA binding"/>
    <property type="evidence" value="ECO:0007669"/>
    <property type="project" value="InterPro"/>
</dbReference>
<evidence type="ECO:0000256" key="1">
    <source>
        <dbReference type="ARBA" id="ARBA00009211"/>
    </source>
</evidence>
<feature type="region of interest" description="Disordered" evidence="2">
    <location>
        <begin position="362"/>
        <end position="400"/>
    </location>
</feature>
<dbReference type="Proteomes" id="UP000681041">
    <property type="component" value="Chromosome"/>
</dbReference>
<dbReference type="Gene3D" id="1.10.246.90">
    <property type="entry name" value="Nop domain"/>
    <property type="match status" value="1"/>
</dbReference>
<dbReference type="InterPro" id="IPR047099">
    <property type="entry name" value="Nop5_N_sf"/>
</dbReference>
<dbReference type="EMBL" id="CP058560">
    <property type="protein sequence ID" value="QUH23211.1"/>
    <property type="molecule type" value="Genomic_DNA"/>
</dbReference>
<dbReference type="Gene3D" id="1.10.150.460">
    <property type="match status" value="1"/>
</dbReference>
<dbReference type="SUPFAM" id="SSF89124">
    <property type="entry name" value="Nop domain"/>
    <property type="match status" value="1"/>
</dbReference>
<proteinExistence type="inferred from homology"/>
<dbReference type="Gene3D" id="1.10.287.660">
    <property type="entry name" value="Helix hairpin bin"/>
    <property type="match status" value="1"/>
</dbReference>
<keyword evidence="4" id="KW-0067">ATP-binding</keyword>